<feature type="region of interest" description="Disordered" evidence="5">
    <location>
        <begin position="1"/>
        <end position="22"/>
    </location>
</feature>
<evidence type="ECO:0000256" key="3">
    <source>
        <dbReference type="ARBA" id="ARBA00023082"/>
    </source>
</evidence>
<evidence type="ECO:0000256" key="4">
    <source>
        <dbReference type="ARBA" id="ARBA00023163"/>
    </source>
</evidence>
<feature type="domain" description="RNA polymerase sigma-70 region 2" evidence="6">
    <location>
        <begin position="35"/>
        <end position="100"/>
    </location>
</feature>
<evidence type="ECO:0000259" key="6">
    <source>
        <dbReference type="Pfam" id="PF04542"/>
    </source>
</evidence>
<dbReference type="Proteomes" id="UP000280008">
    <property type="component" value="Unassembled WGS sequence"/>
</dbReference>
<evidence type="ECO:0000313" key="9">
    <source>
        <dbReference type="Proteomes" id="UP000280008"/>
    </source>
</evidence>
<reference evidence="8 9" key="1">
    <citation type="submission" date="2018-10" db="EMBL/GenBank/DDBJ databases">
        <title>Sequencing the genomes of 1000 actinobacteria strains.</title>
        <authorList>
            <person name="Klenk H.-P."/>
        </authorList>
    </citation>
    <scope>NUCLEOTIDE SEQUENCE [LARGE SCALE GENOMIC DNA]</scope>
    <source>
        <strain evidence="8 9">DSM 17894</strain>
    </source>
</reference>
<feature type="compositionally biased region" description="Basic and acidic residues" evidence="5">
    <location>
        <begin position="1"/>
        <end position="15"/>
    </location>
</feature>
<dbReference type="GO" id="GO:0003677">
    <property type="term" value="F:DNA binding"/>
    <property type="evidence" value="ECO:0007669"/>
    <property type="project" value="InterPro"/>
</dbReference>
<dbReference type="PANTHER" id="PTHR43133">
    <property type="entry name" value="RNA POLYMERASE ECF-TYPE SIGMA FACTO"/>
    <property type="match status" value="1"/>
</dbReference>
<dbReference type="SUPFAM" id="SSF88659">
    <property type="entry name" value="Sigma3 and sigma4 domains of RNA polymerase sigma factors"/>
    <property type="match status" value="1"/>
</dbReference>
<sequence length="193" mass="22078">MKRHDPPGERTRDGELVEMASHGGGRRARDAFRVLFDRHSSAVLRYAWGLAANRSDVDDLVQETFLVAWRRRSDIRVVAESALPWLLTTCRNASLNLNRARLRSEAHELVEEPHNGPASYRRRDHDEAQEQVKWVVAEIAALPDLDRRLCQLCLIEGRSYEEAAAFLDLTPASARKRIQRTRDRLRAARAADC</sequence>
<dbReference type="InterPro" id="IPR013325">
    <property type="entry name" value="RNA_pol_sigma_r2"/>
</dbReference>
<dbReference type="InterPro" id="IPR039425">
    <property type="entry name" value="RNA_pol_sigma-70-like"/>
</dbReference>
<dbReference type="InterPro" id="IPR013324">
    <property type="entry name" value="RNA_pol_sigma_r3/r4-like"/>
</dbReference>
<dbReference type="AlphaFoldDB" id="A0A495IG38"/>
<comment type="caution">
    <text evidence="8">The sequence shown here is derived from an EMBL/GenBank/DDBJ whole genome shotgun (WGS) entry which is preliminary data.</text>
</comment>
<evidence type="ECO:0000256" key="1">
    <source>
        <dbReference type="ARBA" id="ARBA00010641"/>
    </source>
</evidence>
<gene>
    <name evidence="8" type="ORF">C8E83_1479</name>
</gene>
<dbReference type="Gene3D" id="1.10.10.10">
    <property type="entry name" value="Winged helix-like DNA-binding domain superfamily/Winged helix DNA-binding domain"/>
    <property type="match status" value="1"/>
</dbReference>
<comment type="similarity">
    <text evidence="1">Belongs to the sigma-70 factor family. ECF subfamily.</text>
</comment>
<dbReference type="InterPro" id="IPR013249">
    <property type="entry name" value="RNA_pol_sigma70_r4_t2"/>
</dbReference>
<dbReference type="GO" id="GO:0016987">
    <property type="term" value="F:sigma factor activity"/>
    <property type="evidence" value="ECO:0007669"/>
    <property type="project" value="UniProtKB-KW"/>
</dbReference>
<dbReference type="Pfam" id="PF04542">
    <property type="entry name" value="Sigma70_r2"/>
    <property type="match status" value="1"/>
</dbReference>
<proteinExistence type="inferred from homology"/>
<dbReference type="RefSeq" id="WP_170159866.1">
    <property type="nucleotide sequence ID" value="NZ_RBKS01000001.1"/>
</dbReference>
<evidence type="ECO:0000256" key="2">
    <source>
        <dbReference type="ARBA" id="ARBA00023015"/>
    </source>
</evidence>
<accession>A0A495IG38</accession>
<dbReference type="EMBL" id="RBKS01000001">
    <property type="protein sequence ID" value="RKR74368.1"/>
    <property type="molecule type" value="Genomic_DNA"/>
</dbReference>
<keyword evidence="4" id="KW-0804">Transcription</keyword>
<dbReference type="Gene3D" id="1.10.1740.10">
    <property type="match status" value="1"/>
</dbReference>
<dbReference type="SUPFAM" id="SSF88946">
    <property type="entry name" value="Sigma2 domain of RNA polymerase sigma factors"/>
    <property type="match status" value="1"/>
</dbReference>
<name>A0A495IG38_9MICO</name>
<organism evidence="8 9">
    <name type="scientific">Frondihabitans australicus</name>
    <dbReference type="NCBI Taxonomy" id="386892"/>
    <lineage>
        <taxon>Bacteria</taxon>
        <taxon>Bacillati</taxon>
        <taxon>Actinomycetota</taxon>
        <taxon>Actinomycetes</taxon>
        <taxon>Micrococcales</taxon>
        <taxon>Microbacteriaceae</taxon>
        <taxon>Frondihabitans</taxon>
    </lineage>
</organism>
<protein>
    <submittedName>
        <fullName evidence="8">RNA polymerase sigma-70 factor (ECF subfamily)</fullName>
    </submittedName>
</protein>
<dbReference type="NCBIfam" id="TIGR02937">
    <property type="entry name" value="sigma70-ECF"/>
    <property type="match status" value="1"/>
</dbReference>
<dbReference type="InterPro" id="IPR036388">
    <property type="entry name" value="WH-like_DNA-bd_sf"/>
</dbReference>
<evidence type="ECO:0000256" key="5">
    <source>
        <dbReference type="SAM" id="MobiDB-lite"/>
    </source>
</evidence>
<dbReference type="GO" id="GO:0006352">
    <property type="term" value="P:DNA-templated transcription initiation"/>
    <property type="evidence" value="ECO:0007669"/>
    <property type="project" value="InterPro"/>
</dbReference>
<evidence type="ECO:0000313" key="8">
    <source>
        <dbReference type="EMBL" id="RKR74368.1"/>
    </source>
</evidence>
<dbReference type="InterPro" id="IPR007627">
    <property type="entry name" value="RNA_pol_sigma70_r2"/>
</dbReference>
<keyword evidence="9" id="KW-1185">Reference proteome</keyword>
<dbReference type="InterPro" id="IPR014284">
    <property type="entry name" value="RNA_pol_sigma-70_dom"/>
</dbReference>
<feature type="domain" description="RNA polymerase sigma factor 70 region 4 type 2" evidence="7">
    <location>
        <begin position="136"/>
        <end position="185"/>
    </location>
</feature>
<keyword evidence="2" id="KW-0805">Transcription regulation</keyword>
<dbReference type="Pfam" id="PF08281">
    <property type="entry name" value="Sigma70_r4_2"/>
    <property type="match status" value="1"/>
</dbReference>
<evidence type="ECO:0000259" key="7">
    <source>
        <dbReference type="Pfam" id="PF08281"/>
    </source>
</evidence>
<dbReference type="PANTHER" id="PTHR43133:SF25">
    <property type="entry name" value="RNA POLYMERASE SIGMA FACTOR RFAY-RELATED"/>
    <property type="match status" value="1"/>
</dbReference>
<keyword evidence="3" id="KW-0731">Sigma factor</keyword>